<feature type="transmembrane region" description="Helical" evidence="2">
    <location>
        <begin position="12"/>
        <end position="31"/>
    </location>
</feature>
<dbReference type="NCBIfam" id="TIGR04430">
    <property type="entry name" value="OM_asym_MlaD"/>
    <property type="match status" value="1"/>
</dbReference>
<dbReference type="Proteomes" id="UP000319897">
    <property type="component" value="Unassembled WGS sequence"/>
</dbReference>
<feature type="region of interest" description="Disordered" evidence="1">
    <location>
        <begin position="150"/>
        <end position="174"/>
    </location>
</feature>
<evidence type="ECO:0000313" key="5">
    <source>
        <dbReference type="Proteomes" id="UP000319897"/>
    </source>
</evidence>
<dbReference type="EMBL" id="VFSU01000018">
    <property type="protein sequence ID" value="TPE62455.1"/>
    <property type="molecule type" value="Genomic_DNA"/>
</dbReference>
<dbReference type="GO" id="GO:0015914">
    <property type="term" value="P:phospholipid transport"/>
    <property type="evidence" value="ECO:0007669"/>
    <property type="project" value="InterPro"/>
</dbReference>
<dbReference type="RefSeq" id="WP_140927519.1">
    <property type="nucleotide sequence ID" value="NZ_VFSU01000018.1"/>
</dbReference>
<gene>
    <name evidence="4" type="primary">mlaD</name>
    <name evidence="4" type="ORF">FJQ54_06030</name>
</gene>
<dbReference type="PANTHER" id="PTHR33371:SF4">
    <property type="entry name" value="INTERMEMBRANE PHOSPHOLIPID TRANSPORT SYSTEM BINDING PROTEIN MLAD"/>
    <property type="match status" value="1"/>
</dbReference>
<dbReference type="InterPro" id="IPR030970">
    <property type="entry name" value="ABC_MlaD"/>
</dbReference>
<sequence>MPQIFKEHVVEALAGLAVLLIAAWFLAFTLGRTGSAGGGSYELKASFPNAAGIAVGSDVRVSGMKVGSVTAQRLDPATYQAQVTLSVASDVKLPLDSSAAITSEGLLGGSFVALIPGGDPEMLAPGEEITDTQGATDLMGLIGSVINRSGGDAAAKSEPAKSEPAAGGAVGAAE</sequence>
<evidence type="ECO:0000259" key="3">
    <source>
        <dbReference type="Pfam" id="PF02470"/>
    </source>
</evidence>
<comment type="caution">
    <text evidence="4">The sequence shown here is derived from an EMBL/GenBank/DDBJ whole genome shotgun (WGS) entry which is preliminary data.</text>
</comment>
<dbReference type="OrthoDB" id="7164001at2"/>
<dbReference type="AlphaFoldDB" id="A0A501XPT3"/>
<reference evidence="4 5" key="1">
    <citation type="submission" date="2019-06" db="EMBL/GenBank/DDBJ databases">
        <authorList>
            <person name="Lee I."/>
            <person name="Jang G.I."/>
            <person name="Hwang C.Y."/>
        </authorList>
    </citation>
    <scope>NUCLEOTIDE SEQUENCE [LARGE SCALE GENOMIC DNA]</scope>
    <source>
        <strain evidence="4 5">PAMC 28131</strain>
    </source>
</reference>
<dbReference type="PANTHER" id="PTHR33371">
    <property type="entry name" value="INTERMEMBRANE PHOSPHOLIPID TRANSPORT SYSTEM BINDING PROTEIN MLAD-RELATED"/>
    <property type="match status" value="1"/>
</dbReference>
<keyword evidence="5" id="KW-1185">Reference proteome</keyword>
<proteinExistence type="predicted"/>
<keyword evidence="2" id="KW-1133">Transmembrane helix</keyword>
<accession>A0A501XPT3</accession>
<dbReference type="InterPro" id="IPR003399">
    <property type="entry name" value="Mce/MlaD"/>
</dbReference>
<name>A0A501XPT3_9SPHN</name>
<evidence type="ECO:0000313" key="4">
    <source>
        <dbReference type="EMBL" id="TPE62455.1"/>
    </source>
</evidence>
<evidence type="ECO:0000256" key="1">
    <source>
        <dbReference type="SAM" id="MobiDB-lite"/>
    </source>
</evidence>
<protein>
    <submittedName>
        <fullName evidence="4">Outer membrane lipid asymmetry maintenance protein MlaD</fullName>
    </submittedName>
</protein>
<keyword evidence="2" id="KW-0812">Transmembrane</keyword>
<organism evidence="4 5">
    <name type="scientific">Sandaracinobacter neustonicus</name>
    <dbReference type="NCBI Taxonomy" id="1715348"/>
    <lineage>
        <taxon>Bacteria</taxon>
        <taxon>Pseudomonadati</taxon>
        <taxon>Pseudomonadota</taxon>
        <taxon>Alphaproteobacteria</taxon>
        <taxon>Sphingomonadales</taxon>
        <taxon>Sphingosinicellaceae</taxon>
        <taxon>Sandaracinobacter</taxon>
    </lineage>
</organism>
<dbReference type="Pfam" id="PF02470">
    <property type="entry name" value="MlaD"/>
    <property type="match status" value="1"/>
</dbReference>
<feature type="compositionally biased region" description="Low complexity" evidence="1">
    <location>
        <begin position="165"/>
        <end position="174"/>
    </location>
</feature>
<feature type="domain" description="Mce/MlaD" evidence="3">
    <location>
        <begin position="40"/>
        <end position="117"/>
    </location>
</feature>
<dbReference type="InterPro" id="IPR052336">
    <property type="entry name" value="MlaD_Phospholipid_Transporter"/>
</dbReference>
<keyword evidence="2" id="KW-0472">Membrane</keyword>
<evidence type="ECO:0000256" key="2">
    <source>
        <dbReference type="SAM" id="Phobius"/>
    </source>
</evidence>